<reference evidence="8" key="1">
    <citation type="journal article" date="2019" name="Int. J. Syst. Evol. Microbiol.">
        <title>The Global Catalogue of Microorganisms (GCM) 10K type strain sequencing project: providing services to taxonomists for standard genome sequencing and annotation.</title>
        <authorList>
            <consortium name="The Broad Institute Genomics Platform"/>
            <consortium name="The Broad Institute Genome Sequencing Center for Infectious Disease"/>
            <person name="Wu L."/>
            <person name="Ma J."/>
        </authorList>
    </citation>
    <scope>NUCLEOTIDE SEQUENCE [LARGE SCALE GENOMIC DNA]</scope>
    <source>
        <strain evidence="8">JCM 17979</strain>
    </source>
</reference>
<dbReference type="EMBL" id="BAABHO010000022">
    <property type="protein sequence ID" value="GAA4792475.1"/>
    <property type="molecule type" value="Genomic_DNA"/>
</dbReference>
<evidence type="ECO:0000256" key="1">
    <source>
        <dbReference type="ARBA" id="ARBA00022714"/>
    </source>
</evidence>
<dbReference type="Proteomes" id="UP001500928">
    <property type="component" value="Unassembled WGS sequence"/>
</dbReference>
<dbReference type="InterPro" id="IPR036922">
    <property type="entry name" value="Rieske_2Fe-2S_sf"/>
</dbReference>
<keyword evidence="4" id="KW-0411">Iron-sulfur</keyword>
<evidence type="ECO:0000256" key="5">
    <source>
        <dbReference type="SAM" id="SignalP"/>
    </source>
</evidence>
<dbReference type="Gene3D" id="2.102.10.10">
    <property type="entry name" value="Rieske [2Fe-2S] iron-sulphur domain"/>
    <property type="match status" value="1"/>
</dbReference>
<feature type="domain" description="Rieske" evidence="6">
    <location>
        <begin position="48"/>
        <end position="142"/>
    </location>
</feature>
<evidence type="ECO:0000259" key="6">
    <source>
        <dbReference type="PROSITE" id="PS51296"/>
    </source>
</evidence>
<dbReference type="PROSITE" id="PS51296">
    <property type="entry name" value="RIESKE"/>
    <property type="match status" value="1"/>
</dbReference>
<keyword evidence="1" id="KW-0001">2Fe-2S</keyword>
<dbReference type="CDD" id="cd03467">
    <property type="entry name" value="Rieske"/>
    <property type="match status" value="1"/>
</dbReference>
<keyword evidence="2" id="KW-0479">Metal-binding</keyword>
<dbReference type="SUPFAM" id="SSF50022">
    <property type="entry name" value="ISP domain"/>
    <property type="match status" value="1"/>
</dbReference>
<keyword evidence="8" id="KW-1185">Reference proteome</keyword>
<proteinExistence type="predicted"/>
<protein>
    <submittedName>
        <fullName evidence="7">Rieske (2Fe-2S) protein</fullName>
    </submittedName>
</protein>
<dbReference type="Pfam" id="PF00355">
    <property type="entry name" value="Rieske"/>
    <property type="match status" value="1"/>
</dbReference>
<feature type="signal peptide" evidence="5">
    <location>
        <begin position="1"/>
        <end position="26"/>
    </location>
</feature>
<name>A0ABP9BD80_9PSEU</name>
<dbReference type="RefSeq" id="WP_345416113.1">
    <property type="nucleotide sequence ID" value="NZ_BAABHO010000022.1"/>
</dbReference>
<sequence length="143" mass="14082">MTSTAPSRRTVLCGLAVALAAPGALAACSSSPGEYQPGATTSAAPSVGGGVPLAQIPVGGGTIETLGERVVLLVQPTPGVVKAFDAKCPHQGTTVDPPQGGVITCPNHFSQFDAATGALRKGPATRGLTELPVTVLNGTVQVA</sequence>
<evidence type="ECO:0000256" key="3">
    <source>
        <dbReference type="ARBA" id="ARBA00023004"/>
    </source>
</evidence>
<organism evidence="7 8">
    <name type="scientific">Actinomycetospora chlora</name>
    <dbReference type="NCBI Taxonomy" id="663608"/>
    <lineage>
        <taxon>Bacteria</taxon>
        <taxon>Bacillati</taxon>
        <taxon>Actinomycetota</taxon>
        <taxon>Actinomycetes</taxon>
        <taxon>Pseudonocardiales</taxon>
        <taxon>Pseudonocardiaceae</taxon>
        <taxon>Actinomycetospora</taxon>
    </lineage>
</organism>
<feature type="chain" id="PRO_5045785718" evidence="5">
    <location>
        <begin position="27"/>
        <end position="143"/>
    </location>
</feature>
<dbReference type="PROSITE" id="PS51318">
    <property type="entry name" value="TAT"/>
    <property type="match status" value="1"/>
</dbReference>
<dbReference type="InterPro" id="IPR006311">
    <property type="entry name" value="TAT_signal"/>
</dbReference>
<evidence type="ECO:0000313" key="8">
    <source>
        <dbReference type="Proteomes" id="UP001500928"/>
    </source>
</evidence>
<dbReference type="InterPro" id="IPR017941">
    <property type="entry name" value="Rieske_2Fe-2S"/>
</dbReference>
<comment type="caution">
    <text evidence="7">The sequence shown here is derived from an EMBL/GenBank/DDBJ whole genome shotgun (WGS) entry which is preliminary data.</text>
</comment>
<keyword evidence="3" id="KW-0408">Iron</keyword>
<gene>
    <name evidence="7" type="ORF">GCM10023200_29930</name>
</gene>
<accession>A0ABP9BD80</accession>
<keyword evidence="5" id="KW-0732">Signal</keyword>
<evidence type="ECO:0000313" key="7">
    <source>
        <dbReference type="EMBL" id="GAA4792475.1"/>
    </source>
</evidence>
<evidence type="ECO:0000256" key="2">
    <source>
        <dbReference type="ARBA" id="ARBA00022723"/>
    </source>
</evidence>
<evidence type="ECO:0000256" key="4">
    <source>
        <dbReference type="ARBA" id="ARBA00023014"/>
    </source>
</evidence>